<organism evidence="12 13">
    <name type="scientific">Chryseobacterium taklimakanense</name>
    <dbReference type="NCBI Taxonomy" id="536441"/>
    <lineage>
        <taxon>Bacteria</taxon>
        <taxon>Pseudomonadati</taxon>
        <taxon>Bacteroidota</taxon>
        <taxon>Flavobacteriia</taxon>
        <taxon>Flavobacteriales</taxon>
        <taxon>Weeksellaceae</taxon>
        <taxon>Chryseobacterium group</taxon>
        <taxon>Chryseobacterium</taxon>
    </lineage>
</organism>
<dbReference type="InterPro" id="IPR036615">
    <property type="entry name" value="Mur_ligase_C_dom_sf"/>
</dbReference>
<reference evidence="12 13" key="1">
    <citation type="submission" date="2017-06" db="EMBL/GenBank/DDBJ databases">
        <authorList>
            <consortium name="Pathogen Informatics"/>
        </authorList>
    </citation>
    <scope>NUCLEOTIDE SEQUENCE [LARGE SCALE GENOMIC DNA]</scope>
    <source>
        <strain evidence="12 13">NCTC13490</strain>
    </source>
</reference>
<dbReference type="PANTHER" id="PTHR43445">
    <property type="entry name" value="UDP-N-ACETYLMURAMATE--L-ALANINE LIGASE-RELATED"/>
    <property type="match status" value="1"/>
</dbReference>
<dbReference type="Pfam" id="PF08245">
    <property type="entry name" value="Mur_ligase_M"/>
    <property type="match status" value="1"/>
</dbReference>
<evidence type="ECO:0000256" key="2">
    <source>
        <dbReference type="ARBA" id="ARBA00022618"/>
    </source>
</evidence>
<evidence type="ECO:0000256" key="1">
    <source>
        <dbReference type="ARBA" id="ARBA00022598"/>
    </source>
</evidence>
<protein>
    <submittedName>
        <fullName evidence="12">UDP-N-acetylmuramate--L-alanine ligase</fullName>
        <ecNumber evidence="12">6.3.2.8</ecNumber>
    </submittedName>
</protein>
<dbReference type="InterPro" id="IPR050061">
    <property type="entry name" value="MurCDEF_pg_biosynth"/>
</dbReference>
<dbReference type="GO" id="GO:0005524">
    <property type="term" value="F:ATP binding"/>
    <property type="evidence" value="ECO:0007669"/>
    <property type="project" value="UniProtKB-KW"/>
</dbReference>
<evidence type="ECO:0000256" key="8">
    <source>
        <dbReference type="ARBA" id="ARBA00023316"/>
    </source>
</evidence>
<sequence length="486" mass="54022">MSTRKGYGSWLKISFSKRRFAPTFFINFMVKDISNFQNVFFIGVAGVGMSAIAQYLKGIGKNVSGSDRYFHPNEYNKTKEQLEAEGIRCFLQDGSGIDENTELVVVSTAIEDTVYEVQKAREYNIPVIKRSELLALIAKSKKTIAVAGTSGKSTTSAILFQILADAGLEPSIISGAGLTRIIKEGKIGNAAVGKGDWLIIEADESDGSVVQYEPEIGVLLNIDKDHQEINELIEIFTVFKNNTQGLFIVNQSNTLAKTLSANPENDFGFEDENAKYTVTDFKQNGFELSFRIVGQAFLMNSVGRHSAENAAAAVAVASQIGIDLKICADSLEHYEGIYRRHQILGQKNGVWIIDDYAHNPAKCAASIKACQPLAEKVVAWFQPHGYKPTRFLRQDFVEEISDALRPQDEIWMSEIFYAGGTAVKDISANDLIEDIKAKGKNAYFVEHREELLDKMRPHLDENTVLLLMGARDPSLEEFSKNLYQKL</sequence>
<accession>A0A239XJK5</accession>
<keyword evidence="3" id="KW-0547">Nucleotide-binding</keyword>
<dbReference type="GO" id="GO:0071555">
    <property type="term" value="P:cell wall organization"/>
    <property type="evidence" value="ECO:0007669"/>
    <property type="project" value="UniProtKB-KW"/>
</dbReference>
<evidence type="ECO:0000259" key="11">
    <source>
        <dbReference type="Pfam" id="PF08245"/>
    </source>
</evidence>
<dbReference type="SUPFAM" id="SSF51984">
    <property type="entry name" value="MurCD N-terminal domain"/>
    <property type="match status" value="1"/>
</dbReference>
<dbReference type="GO" id="GO:0051301">
    <property type="term" value="P:cell division"/>
    <property type="evidence" value="ECO:0007669"/>
    <property type="project" value="UniProtKB-KW"/>
</dbReference>
<dbReference type="KEGG" id="ctak:4412677_01638"/>
<dbReference type="Gene3D" id="3.90.190.20">
    <property type="entry name" value="Mur ligase, C-terminal domain"/>
    <property type="match status" value="1"/>
</dbReference>
<dbReference type="RefSeq" id="WP_258453958.1">
    <property type="nucleotide sequence ID" value="NZ_LT906465.1"/>
</dbReference>
<dbReference type="PANTHER" id="PTHR43445:SF3">
    <property type="entry name" value="UDP-N-ACETYLMURAMATE--L-ALANINE LIGASE"/>
    <property type="match status" value="1"/>
</dbReference>
<dbReference type="GO" id="GO:0008360">
    <property type="term" value="P:regulation of cell shape"/>
    <property type="evidence" value="ECO:0007669"/>
    <property type="project" value="UniProtKB-KW"/>
</dbReference>
<dbReference type="InterPro" id="IPR036565">
    <property type="entry name" value="Mur-like_cat_sf"/>
</dbReference>
<evidence type="ECO:0000313" key="13">
    <source>
        <dbReference type="Proteomes" id="UP000215196"/>
    </source>
</evidence>
<evidence type="ECO:0000256" key="4">
    <source>
        <dbReference type="ARBA" id="ARBA00022840"/>
    </source>
</evidence>
<dbReference type="InterPro" id="IPR000713">
    <property type="entry name" value="Mur_ligase_N"/>
</dbReference>
<dbReference type="GO" id="GO:0008763">
    <property type="term" value="F:UDP-N-acetylmuramate-L-alanine ligase activity"/>
    <property type="evidence" value="ECO:0007669"/>
    <property type="project" value="UniProtKB-EC"/>
</dbReference>
<dbReference type="Pfam" id="PF02875">
    <property type="entry name" value="Mur_ligase_C"/>
    <property type="match status" value="1"/>
</dbReference>
<dbReference type="SUPFAM" id="SSF53623">
    <property type="entry name" value="MurD-like peptide ligases, catalytic domain"/>
    <property type="match status" value="1"/>
</dbReference>
<feature type="domain" description="Mur ligase C-terminal" evidence="10">
    <location>
        <begin position="339"/>
        <end position="471"/>
    </location>
</feature>
<keyword evidence="2" id="KW-0132">Cell division</keyword>
<dbReference type="Gene3D" id="3.40.1190.10">
    <property type="entry name" value="Mur-like, catalytic domain"/>
    <property type="match status" value="1"/>
</dbReference>
<proteinExistence type="predicted"/>
<dbReference type="Pfam" id="PF01225">
    <property type="entry name" value="Mur_ligase"/>
    <property type="match status" value="1"/>
</dbReference>
<dbReference type="AlphaFoldDB" id="A0A239XJK5"/>
<keyword evidence="1 12" id="KW-0436">Ligase</keyword>
<dbReference type="InterPro" id="IPR004101">
    <property type="entry name" value="Mur_ligase_C"/>
</dbReference>
<dbReference type="SUPFAM" id="SSF53244">
    <property type="entry name" value="MurD-like peptide ligases, peptide-binding domain"/>
    <property type="match status" value="1"/>
</dbReference>
<evidence type="ECO:0000256" key="6">
    <source>
        <dbReference type="ARBA" id="ARBA00022984"/>
    </source>
</evidence>
<dbReference type="Proteomes" id="UP000215196">
    <property type="component" value="Chromosome 1"/>
</dbReference>
<name>A0A239XJK5_9FLAO</name>
<keyword evidence="8" id="KW-0961">Cell wall biogenesis/degradation</keyword>
<dbReference type="GO" id="GO:0009252">
    <property type="term" value="P:peptidoglycan biosynthetic process"/>
    <property type="evidence" value="ECO:0007669"/>
    <property type="project" value="UniProtKB-KW"/>
</dbReference>
<evidence type="ECO:0000259" key="10">
    <source>
        <dbReference type="Pfam" id="PF02875"/>
    </source>
</evidence>
<evidence type="ECO:0000256" key="7">
    <source>
        <dbReference type="ARBA" id="ARBA00023306"/>
    </source>
</evidence>
<keyword evidence="13" id="KW-1185">Reference proteome</keyword>
<dbReference type="EMBL" id="LT906465">
    <property type="protein sequence ID" value="SNV46837.1"/>
    <property type="molecule type" value="Genomic_DNA"/>
</dbReference>
<keyword evidence="7" id="KW-0131">Cell cycle</keyword>
<keyword evidence="4" id="KW-0067">ATP-binding</keyword>
<feature type="domain" description="Mur ligase N-terminal catalytic" evidence="9">
    <location>
        <begin position="41"/>
        <end position="141"/>
    </location>
</feature>
<gene>
    <name evidence="12" type="primary">murC_1</name>
    <name evidence="12" type="ORF">SAMEA4412677_01638</name>
</gene>
<evidence type="ECO:0000313" key="12">
    <source>
        <dbReference type="EMBL" id="SNV46837.1"/>
    </source>
</evidence>
<dbReference type="Gene3D" id="3.40.50.720">
    <property type="entry name" value="NAD(P)-binding Rossmann-like Domain"/>
    <property type="match status" value="1"/>
</dbReference>
<feature type="domain" description="Mur ligase central" evidence="11">
    <location>
        <begin position="146"/>
        <end position="317"/>
    </location>
</feature>
<dbReference type="EC" id="6.3.2.8" evidence="12"/>
<evidence type="ECO:0000259" key="9">
    <source>
        <dbReference type="Pfam" id="PF01225"/>
    </source>
</evidence>
<dbReference type="InterPro" id="IPR013221">
    <property type="entry name" value="Mur_ligase_cen"/>
</dbReference>
<keyword evidence="6" id="KW-0573">Peptidoglycan synthesis</keyword>
<evidence type="ECO:0000256" key="3">
    <source>
        <dbReference type="ARBA" id="ARBA00022741"/>
    </source>
</evidence>
<keyword evidence="5" id="KW-0133">Cell shape</keyword>
<evidence type="ECO:0000256" key="5">
    <source>
        <dbReference type="ARBA" id="ARBA00022960"/>
    </source>
</evidence>